<evidence type="ECO:0008006" key="3">
    <source>
        <dbReference type="Google" id="ProtNLM"/>
    </source>
</evidence>
<proteinExistence type="predicted"/>
<dbReference type="RefSeq" id="WP_005994099.1">
    <property type="nucleotide sequence ID" value="NZ_AECZ01000014.1"/>
</dbReference>
<organism evidence="1 2">
    <name type="scientific">Solidesulfovibrio fructosivorans JJ]</name>
    <dbReference type="NCBI Taxonomy" id="596151"/>
    <lineage>
        <taxon>Bacteria</taxon>
        <taxon>Pseudomonadati</taxon>
        <taxon>Thermodesulfobacteriota</taxon>
        <taxon>Desulfovibrionia</taxon>
        <taxon>Desulfovibrionales</taxon>
        <taxon>Desulfovibrionaceae</taxon>
        <taxon>Solidesulfovibrio</taxon>
    </lineage>
</organism>
<name>E1JXL1_SOLFR</name>
<accession>E1JXL1</accession>
<sequence length="178" mass="18554" precursor="true">MTSSRRATDAPRLWAVMILAMAALAGCSSLSVSHLESRPVVATAPTGITMKFWRFEFTGALSGDAYVIHGRATPITSSLPPWVDRLEELTLTAYLRDPAGKVLASAEKTFKAMPLGPDAVVPFSFTLAPAGQAAGNYGISFGYKALYGSSSARNALGASVPPPAGSVFFAGEGAVLKE</sequence>
<dbReference type="eggNOG" id="ENOG5032SWZ">
    <property type="taxonomic scope" value="Bacteria"/>
</dbReference>
<comment type="caution">
    <text evidence="1">The sequence shown here is derived from an EMBL/GenBank/DDBJ whole genome shotgun (WGS) entry which is preliminary data.</text>
</comment>
<dbReference type="OrthoDB" id="5471384at2"/>
<dbReference type="AlphaFoldDB" id="E1JXL1"/>
<evidence type="ECO:0000313" key="1">
    <source>
        <dbReference type="EMBL" id="EFL50988.1"/>
    </source>
</evidence>
<evidence type="ECO:0000313" key="2">
    <source>
        <dbReference type="Proteomes" id="UP000006250"/>
    </source>
</evidence>
<dbReference type="EMBL" id="AECZ01000014">
    <property type="protein sequence ID" value="EFL50988.1"/>
    <property type="molecule type" value="Genomic_DNA"/>
</dbReference>
<protein>
    <recommendedName>
        <fullName evidence="3">Lipoprotein</fullName>
    </recommendedName>
</protein>
<keyword evidence="2" id="KW-1185">Reference proteome</keyword>
<gene>
    <name evidence="1" type="ORF">DesfrDRAFT_2360</name>
</gene>
<dbReference type="STRING" id="596151.DesfrDRAFT_2360"/>
<dbReference type="Proteomes" id="UP000006250">
    <property type="component" value="Unassembled WGS sequence"/>
</dbReference>
<reference evidence="1 2" key="1">
    <citation type="submission" date="2010-08" db="EMBL/GenBank/DDBJ databases">
        <title>The draft genome of Desulfovibrio fructosovorans JJ.</title>
        <authorList>
            <consortium name="US DOE Joint Genome Institute (JGI-PGF)"/>
            <person name="Lucas S."/>
            <person name="Copeland A."/>
            <person name="Lapidus A."/>
            <person name="Cheng J.-F."/>
            <person name="Bruce D."/>
            <person name="Goodwin L."/>
            <person name="Pitluck S."/>
            <person name="Land M.L."/>
            <person name="Hauser L."/>
            <person name="Chang Y.-J."/>
            <person name="Jeffries C."/>
            <person name="Wall J.D."/>
            <person name="Stahl D.A."/>
            <person name="Arkin A.P."/>
            <person name="Dehal P."/>
            <person name="Stolyar S.M."/>
            <person name="Hazen T.C."/>
            <person name="Woyke T.J."/>
        </authorList>
    </citation>
    <scope>NUCLEOTIDE SEQUENCE [LARGE SCALE GENOMIC DNA]</scope>
    <source>
        <strain evidence="1 2">JJ</strain>
    </source>
</reference>
<dbReference type="PROSITE" id="PS51257">
    <property type="entry name" value="PROKAR_LIPOPROTEIN"/>
    <property type="match status" value="1"/>
</dbReference>